<dbReference type="CDD" id="cd06261">
    <property type="entry name" value="TM_PBP2"/>
    <property type="match status" value="2"/>
</dbReference>
<organism evidence="12 13">
    <name type="scientific">Microbacterium invictum</name>
    <dbReference type="NCBI Taxonomy" id="515415"/>
    <lineage>
        <taxon>Bacteria</taxon>
        <taxon>Bacillati</taxon>
        <taxon>Actinomycetota</taxon>
        <taxon>Actinomycetes</taxon>
        <taxon>Micrococcales</taxon>
        <taxon>Microbacteriaceae</taxon>
        <taxon>Microbacterium</taxon>
    </lineage>
</organism>
<evidence type="ECO:0000256" key="8">
    <source>
        <dbReference type="ARBA" id="ARBA00023136"/>
    </source>
</evidence>
<keyword evidence="6 9" id="KW-0812">Transmembrane</keyword>
<keyword evidence="5" id="KW-0762">Sugar transport</keyword>
<dbReference type="Proteomes" id="UP000549113">
    <property type="component" value="Unassembled WGS sequence"/>
</dbReference>
<proteinExistence type="inferred from homology"/>
<evidence type="ECO:0000256" key="5">
    <source>
        <dbReference type="ARBA" id="ARBA00022597"/>
    </source>
</evidence>
<keyword evidence="13" id="KW-1185">Reference proteome</keyword>
<evidence type="ECO:0000256" key="7">
    <source>
        <dbReference type="ARBA" id="ARBA00022989"/>
    </source>
</evidence>
<sequence>MTVPQGTLTPPPSTTVPPDGAEPHGRRWQGPGWGFLVKLLIMAVINAFGLMGIFAAFQAEAWLILSAAVILLVAADIIYFTKRALPLKYLMPGLTFLLIFQVFIFGYTAYIAFTNYGAGHVGSQEQAVQAALTQGERRLDDAPTYPLAVVEQNGELGFAINDDGDVRAGSAEQPLESVASTSDAGAPTEVPGWNIVSRNQVLSMQNEVTDLRVPVSEDPNDGWIRTRDGSSGSVYISTMTWDEQAQTITDTTTGTVYHATDDGLFTSEDGASLATGWTVNVGFANFVRLFADPALFQPLAMVTAWTFVWAVLSVLVPFAMGLVFAIIFNDPRIRGRKVLRTLFILPYAFPAFMSALLFRGMFNAEFGVINELFFGGANIDWLGDPWLARFAVLFVNVWLTYPYFFLVCTGAIQALPADALEGRVDRRCRPVPAGAVDHPAAGARGHGPAAHLVVRVRVQQLHRHLHVQQRRTGHTRRTLRTGFDRHPDLGDLRHLRRLGRQGRLRTGERPVDHRLHHRRHHLRHRIPSDQEARGVPVMSTPDAAVSTPPKTARQARSAVAMDPGRRGAARRRWALEVGWKYLLALVILFYAMFPLVYVLSASLNPGGSLAASNSLFRVLDIANYADLAGTSYWTWYGNTLLVGGASAIGAVIMGAAAAYAFSRFRFTGRRPGLTALLIIQMFPQALAFVAIFLMLLALGEVFPALGLNSKIALICVYLGGALGVNTFLMYGFFNTIPVELDESAKIDGATHAQIFWRIIMPLVTPILAVVALLAFIAAFGDYIISKIVLVSEDNWTLAVGMFQWVSNQLASNWGLFAAGALLASIPVLVLFLSLQRYIIGGLTAGSVKG</sequence>
<comment type="similarity">
    <text evidence="2">Belongs to the binding-protein-dependent transport system permease family. MalFG subfamily.</text>
</comment>
<evidence type="ECO:0000256" key="6">
    <source>
        <dbReference type="ARBA" id="ARBA00022692"/>
    </source>
</evidence>
<dbReference type="Gene3D" id="1.10.3720.10">
    <property type="entry name" value="MetI-like"/>
    <property type="match status" value="2"/>
</dbReference>
<dbReference type="Gene3D" id="3.10.650.10">
    <property type="entry name" value="MalF N-terminal region-like"/>
    <property type="match status" value="1"/>
</dbReference>
<dbReference type="InterPro" id="IPR035906">
    <property type="entry name" value="MetI-like_sf"/>
</dbReference>
<keyword evidence="8 9" id="KW-0472">Membrane</keyword>
<feature type="transmembrane region" description="Helical" evidence="9">
    <location>
        <begin position="35"/>
        <end position="55"/>
    </location>
</feature>
<dbReference type="GO" id="GO:1990060">
    <property type="term" value="C:maltose transport complex"/>
    <property type="evidence" value="ECO:0007669"/>
    <property type="project" value="TreeGrafter"/>
</dbReference>
<feature type="transmembrane region" description="Helical" evidence="9">
    <location>
        <begin position="581"/>
        <end position="599"/>
    </location>
</feature>
<feature type="region of interest" description="Disordered" evidence="10">
    <location>
        <begin position="531"/>
        <end position="551"/>
    </location>
</feature>
<evidence type="ECO:0000256" key="2">
    <source>
        <dbReference type="ARBA" id="ARBA00009047"/>
    </source>
</evidence>
<dbReference type="SUPFAM" id="SSF160964">
    <property type="entry name" value="MalF N-terminal region-like"/>
    <property type="match status" value="1"/>
</dbReference>
<feature type="transmembrane region" description="Helical" evidence="9">
    <location>
        <begin position="813"/>
        <end position="834"/>
    </location>
</feature>
<feature type="region of interest" description="Disordered" evidence="10">
    <location>
        <begin position="1"/>
        <end position="26"/>
    </location>
</feature>
<accession>A0AA40SM06</accession>
<feature type="transmembrane region" description="Helical" evidence="9">
    <location>
        <begin position="386"/>
        <end position="406"/>
    </location>
</feature>
<evidence type="ECO:0000313" key="13">
    <source>
        <dbReference type="Proteomes" id="UP000549113"/>
    </source>
</evidence>
<feature type="transmembrane region" description="Helical" evidence="9">
    <location>
        <begin position="640"/>
        <end position="661"/>
    </location>
</feature>
<evidence type="ECO:0000313" key="12">
    <source>
        <dbReference type="EMBL" id="MBB4138627.1"/>
    </source>
</evidence>
<feature type="transmembrane region" description="Helical" evidence="9">
    <location>
        <begin position="341"/>
        <end position="362"/>
    </location>
</feature>
<feature type="transmembrane region" description="Helical" evidence="9">
    <location>
        <begin position="673"/>
        <end position="699"/>
    </location>
</feature>
<dbReference type="InterPro" id="IPR000515">
    <property type="entry name" value="MetI-like"/>
</dbReference>
<gene>
    <name evidence="12" type="ORF">BKA10_000421</name>
</gene>
<evidence type="ECO:0000259" key="11">
    <source>
        <dbReference type="PROSITE" id="PS50928"/>
    </source>
</evidence>
<dbReference type="AlphaFoldDB" id="A0AA40SM06"/>
<keyword evidence="7 9" id="KW-1133">Transmembrane helix</keyword>
<feature type="transmembrane region" description="Helical" evidence="9">
    <location>
        <begin position="61"/>
        <end position="81"/>
    </location>
</feature>
<reference evidence="12 13" key="1">
    <citation type="submission" date="2020-08" db="EMBL/GenBank/DDBJ databases">
        <title>Sequencing the genomes of 1000 actinobacteria strains.</title>
        <authorList>
            <person name="Klenk H.-P."/>
        </authorList>
    </citation>
    <scope>NUCLEOTIDE SEQUENCE [LARGE SCALE GENOMIC DNA]</scope>
    <source>
        <strain evidence="12 13">DSM 19600</strain>
    </source>
</reference>
<dbReference type="InterPro" id="IPR035277">
    <property type="entry name" value="MalF_N"/>
</dbReference>
<protein>
    <submittedName>
        <fullName evidence="12">ABC-type maltose transport system permease subunit</fullName>
    </submittedName>
</protein>
<evidence type="ECO:0000256" key="1">
    <source>
        <dbReference type="ARBA" id="ARBA00004651"/>
    </source>
</evidence>
<dbReference type="GO" id="GO:0015423">
    <property type="term" value="F:ABC-type maltose transporter activity"/>
    <property type="evidence" value="ECO:0007669"/>
    <property type="project" value="TreeGrafter"/>
</dbReference>
<comment type="subcellular location">
    <subcellularLocation>
        <location evidence="1 9">Cell membrane</location>
        <topology evidence="1 9">Multi-pass membrane protein</topology>
    </subcellularLocation>
</comment>
<dbReference type="PROSITE" id="PS50928">
    <property type="entry name" value="ABC_TM1"/>
    <property type="match status" value="1"/>
</dbReference>
<feature type="domain" description="ABC transmembrane type-1" evidence="11">
    <location>
        <begin position="636"/>
        <end position="834"/>
    </location>
</feature>
<feature type="transmembrane region" description="Helical" evidence="9">
    <location>
        <begin position="307"/>
        <end position="329"/>
    </location>
</feature>
<evidence type="ECO:0000256" key="3">
    <source>
        <dbReference type="ARBA" id="ARBA00022448"/>
    </source>
</evidence>
<feature type="transmembrane region" description="Helical" evidence="9">
    <location>
        <begin position="711"/>
        <end position="733"/>
    </location>
</feature>
<feature type="region of interest" description="Disordered" evidence="10">
    <location>
        <begin position="171"/>
        <end position="191"/>
    </location>
</feature>
<comment type="caution">
    <text evidence="12">The sequence shown here is derived from an EMBL/GenBank/DDBJ whole genome shotgun (WGS) entry which is preliminary data.</text>
</comment>
<evidence type="ECO:0000256" key="9">
    <source>
        <dbReference type="RuleBase" id="RU363032"/>
    </source>
</evidence>
<dbReference type="PANTHER" id="PTHR47314">
    <property type="entry name" value="MALTOSE/MALTODEXTRIN TRANSPORT SYSTEM PERMEASE PROTEIN MALF"/>
    <property type="match status" value="1"/>
</dbReference>
<dbReference type="EMBL" id="JACIFH010000001">
    <property type="protein sequence ID" value="MBB4138627.1"/>
    <property type="molecule type" value="Genomic_DNA"/>
</dbReference>
<keyword evidence="3 9" id="KW-0813">Transport</keyword>
<dbReference type="PANTHER" id="PTHR47314:SF1">
    <property type="entry name" value="MALTOSE_MALTODEXTRIN TRANSPORT SYSTEM PERMEASE PROTEIN MALF"/>
    <property type="match status" value="1"/>
</dbReference>
<dbReference type="SUPFAM" id="SSF161098">
    <property type="entry name" value="MetI-like"/>
    <property type="match status" value="2"/>
</dbReference>
<dbReference type="Gene3D" id="1.20.58.370">
    <property type="entry name" value="MalF N-terminal region-like"/>
    <property type="match status" value="1"/>
</dbReference>
<keyword evidence="4" id="KW-1003">Cell membrane</keyword>
<evidence type="ECO:0000256" key="10">
    <source>
        <dbReference type="SAM" id="MobiDB-lite"/>
    </source>
</evidence>
<evidence type="ECO:0000256" key="4">
    <source>
        <dbReference type="ARBA" id="ARBA00022475"/>
    </source>
</evidence>
<dbReference type="InterPro" id="IPR032550">
    <property type="entry name" value="TM_PBP2_N"/>
</dbReference>
<dbReference type="Pfam" id="PF00528">
    <property type="entry name" value="BPD_transp_1"/>
    <property type="match status" value="1"/>
</dbReference>
<feature type="transmembrane region" description="Helical" evidence="9">
    <location>
        <begin position="754"/>
        <end position="779"/>
    </location>
</feature>
<name>A0AA40SM06_9MICO</name>
<dbReference type="GO" id="GO:0042956">
    <property type="term" value="P:maltodextrin transmembrane transport"/>
    <property type="evidence" value="ECO:0007669"/>
    <property type="project" value="TreeGrafter"/>
</dbReference>
<dbReference type="Pfam" id="PF16296">
    <property type="entry name" value="TM_PBP2_N"/>
    <property type="match status" value="1"/>
</dbReference>
<feature type="transmembrane region" description="Helical" evidence="9">
    <location>
        <begin position="93"/>
        <end position="113"/>
    </location>
</feature>